<dbReference type="EMBL" id="CP009508">
    <property type="protein sequence ID" value="AKB35625.1"/>
    <property type="molecule type" value="Genomic_DNA"/>
</dbReference>
<sequence>MKIGDIDLPCVTVFNATSVKRITETISPLGTNLHTVAEFEPDPVTLEMSGSLFKEFSGTKTADQYAEDLAALASRKSIWNYIHNVQGQYGFVSASSCNVDPRERTKAFRDFSIDGLFLPLSEYWGRVETKPVILQNDFGITLEDCQNWTTLPAGSSYATSGSSREVDSEYGSLVQTSGSFANFMPAGNMDGIGEVQVYDGSLRIHSAAHRVSGILTVKNGLYSLAIDKDQGTISVSYWSGSEYTLIDDFSVDDFTFLSLRICRPYMVEVILSTGAEVLLEAGRPPRIATGTLTCSELSPSDSSTDTENFLFMDAVLYSTGLYVASDQDLEISDGVISGPGKKWIFKADIFAADAVQEAMNCLVDGQAEWYVSKRW</sequence>
<dbReference type="KEGG" id="msj:MSSAC_1035"/>
<reference evidence="1 2" key="1">
    <citation type="submission" date="2014-07" db="EMBL/GenBank/DDBJ databases">
        <title>Methanogenic archaea and the global carbon cycle.</title>
        <authorList>
            <person name="Henriksen J.R."/>
            <person name="Luke J."/>
            <person name="Reinhart S."/>
            <person name="Benedict M.N."/>
            <person name="Youngblut N.D."/>
            <person name="Metcalf M.E."/>
            <person name="Whitaker R.J."/>
            <person name="Metcalf W.W."/>
        </authorList>
    </citation>
    <scope>NUCLEOTIDE SEQUENCE [LARGE SCALE GENOMIC DNA]</scope>
    <source>
        <strain evidence="1 2">C2J</strain>
    </source>
</reference>
<dbReference type="Proteomes" id="UP000033123">
    <property type="component" value="Chromosome"/>
</dbReference>
<accession>A0A0E3PLF7</accession>
<dbReference type="GeneID" id="24870615"/>
<evidence type="ECO:0000313" key="1">
    <source>
        <dbReference type="EMBL" id="AKB35625.1"/>
    </source>
</evidence>
<dbReference type="PATRIC" id="fig|1434118.4.peg.1329"/>
<gene>
    <name evidence="1" type="ORF">MSSAC_1035</name>
</gene>
<protein>
    <submittedName>
        <fullName evidence="1">Uncharacterized protein</fullName>
    </submittedName>
</protein>
<dbReference type="AlphaFoldDB" id="A0A0E3PLF7"/>
<organism evidence="1 2">
    <name type="scientific">Methanosarcina siciliae C2J</name>
    <dbReference type="NCBI Taxonomy" id="1434118"/>
    <lineage>
        <taxon>Archaea</taxon>
        <taxon>Methanobacteriati</taxon>
        <taxon>Methanobacteriota</taxon>
        <taxon>Stenosarchaea group</taxon>
        <taxon>Methanomicrobia</taxon>
        <taxon>Methanosarcinales</taxon>
        <taxon>Methanosarcinaceae</taxon>
        <taxon>Methanosarcina</taxon>
    </lineage>
</organism>
<name>A0A0E3PLF7_9EURY</name>
<dbReference type="STRING" id="1434118.MSSAC_1035"/>
<dbReference type="HOGENOM" id="CLU_736961_0_0_2"/>
<proteinExistence type="predicted"/>
<dbReference type="RefSeq" id="WP_048180672.1">
    <property type="nucleotide sequence ID" value="NZ_CP009508.1"/>
</dbReference>
<evidence type="ECO:0000313" key="2">
    <source>
        <dbReference type="Proteomes" id="UP000033123"/>
    </source>
</evidence>